<dbReference type="Pfam" id="PF09836">
    <property type="entry name" value="DUF2063"/>
    <property type="match status" value="1"/>
</dbReference>
<dbReference type="Gene3D" id="1.10.150.690">
    <property type="entry name" value="DUF2063"/>
    <property type="match status" value="1"/>
</dbReference>
<keyword evidence="3" id="KW-1185">Reference proteome</keyword>
<evidence type="ECO:0000313" key="3">
    <source>
        <dbReference type="Proteomes" id="UP000245048"/>
    </source>
</evidence>
<dbReference type="Proteomes" id="UP000245048">
    <property type="component" value="Unassembled WGS sequence"/>
</dbReference>
<dbReference type="RefSeq" id="WP_109518524.1">
    <property type="nucleotide sequence ID" value="NZ_PDOA01000017.1"/>
</dbReference>
<proteinExistence type="predicted"/>
<dbReference type="AlphaFoldDB" id="A0A2U1UZW1"/>
<comment type="caution">
    <text evidence="2">The sequence shown here is derived from an EMBL/GenBank/DDBJ whole genome shotgun (WGS) entry which is preliminary data.</text>
</comment>
<protein>
    <submittedName>
        <fullName evidence="2">DUF2063 domain-containing protein</fullName>
    </submittedName>
</protein>
<gene>
    <name evidence="2" type="ORF">CR165_18970</name>
</gene>
<organism evidence="2 3">
    <name type="scientific">Teichococcus aestuarii</name>
    <dbReference type="NCBI Taxonomy" id="568898"/>
    <lineage>
        <taxon>Bacteria</taxon>
        <taxon>Pseudomonadati</taxon>
        <taxon>Pseudomonadota</taxon>
        <taxon>Alphaproteobacteria</taxon>
        <taxon>Acetobacterales</taxon>
        <taxon>Roseomonadaceae</taxon>
        <taxon>Roseomonas</taxon>
    </lineage>
</organism>
<dbReference type="EMBL" id="PDOA01000017">
    <property type="protein sequence ID" value="PWC27193.1"/>
    <property type="molecule type" value="Genomic_DNA"/>
</dbReference>
<evidence type="ECO:0000259" key="1">
    <source>
        <dbReference type="Pfam" id="PF09836"/>
    </source>
</evidence>
<dbReference type="InterPro" id="IPR044922">
    <property type="entry name" value="DUF2063_N_sf"/>
</dbReference>
<sequence length="269" mass="27614">MIAPAPRPPLPADASTAPLAAALLDPAAPLPAPLRPLPGEAPERRFAVHRNNVLSGLVAALAARYPAGQAVVGEAFFAAMAAAYARCHPPRSPAMLAYGGGFPRFVAGFPPAAALPYLPDLLRLEDARARAFHAADAPPLSLAALATADGGLERRVLRPHPALRLLASAQPVVTIWAMQVGEMPLGPLSAWQPEAALVTRPHQAVLVHRLPPGGVALARALAAGRPLGEAAGQALAGHPGLDLPSVLSILIGQGAFRQERGPRSHGAPA</sequence>
<feature type="domain" description="Putative DNA-binding" evidence="1">
    <location>
        <begin position="19"/>
        <end position="106"/>
    </location>
</feature>
<evidence type="ECO:0000313" key="2">
    <source>
        <dbReference type="EMBL" id="PWC27193.1"/>
    </source>
</evidence>
<reference evidence="3" key="1">
    <citation type="submission" date="2017-10" db="EMBL/GenBank/DDBJ databases">
        <authorList>
            <person name="Toshchakov S.V."/>
            <person name="Goeva M.A."/>
        </authorList>
    </citation>
    <scope>NUCLEOTIDE SEQUENCE [LARGE SCALE GENOMIC DNA]</scope>
    <source>
        <strain evidence="3">JR1/69-1-13</strain>
    </source>
</reference>
<dbReference type="OrthoDB" id="4146344at2"/>
<accession>A0A2U1UZW1</accession>
<name>A0A2U1UZW1_9PROT</name>
<dbReference type="InterPro" id="IPR018640">
    <property type="entry name" value="DUF2063"/>
</dbReference>